<evidence type="ECO:0000313" key="1">
    <source>
        <dbReference type="EMBL" id="ALO67939.1"/>
    </source>
</evidence>
<sequence>MEHLDDEPYFSYDARQHYVPSEVKHYLTGANGRAIRLTKTDESAGTSLYRRDGEWVPNDHLDVPADAGTAHVTENAVEVWESFKGKASVRAFSNTNLDIPAKN</sequence>
<protein>
    <submittedName>
        <fullName evidence="1">Uncharacterized protein</fullName>
    </submittedName>
</protein>
<evidence type="ECO:0000313" key="2">
    <source>
        <dbReference type="Proteomes" id="UP000059574"/>
    </source>
</evidence>
<dbReference type="OrthoDB" id="9553729at2"/>
<reference evidence="2" key="1">
    <citation type="submission" date="2015-11" db="EMBL/GenBank/DDBJ databases">
        <authorList>
            <person name="Kumar R."/>
            <person name="Singh D."/>
            <person name="Swarnkar M.K."/>
            <person name="Singh A.K."/>
            <person name="Kumar S."/>
        </authorList>
    </citation>
    <scope>NUCLEOTIDE SEQUENCE [LARGE SCALE GENOMIC DNA]</scope>
    <source>
        <strain evidence="2">ERGS4:06</strain>
    </source>
</reference>
<accession>A0A0S2M2F2</accession>
<dbReference type="EMBL" id="CP013200">
    <property type="protein sequence ID" value="ALO67939.1"/>
    <property type="molecule type" value="Genomic_DNA"/>
</dbReference>
<name>A0A0S2M2F2_9MICC</name>
<dbReference type="RefSeq" id="WP_062291780.1">
    <property type="nucleotide sequence ID" value="NZ_CP013200.1"/>
</dbReference>
<gene>
    <name evidence="1" type="ORF">AS189_17420</name>
</gene>
<dbReference type="Proteomes" id="UP000059574">
    <property type="component" value="Chromosome"/>
</dbReference>
<reference evidence="1 2" key="2">
    <citation type="journal article" date="2016" name="J. Biotechnol.">
        <title>Complete genome sequence of Arthrobacter alpinus ERGS4:06, a yellow pigmented bacterium tolerant to cold and radiations isolated from Sikkim Himalaya.</title>
        <authorList>
            <person name="Kumar R."/>
            <person name="Singh D."/>
            <person name="Swarnkar M.K."/>
            <person name="Singh A.K."/>
            <person name="Kumar S."/>
        </authorList>
    </citation>
    <scope>NUCLEOTIDE SEQUENCE [LARGE SCALE GENOMIC DNA]</scope>
    <source>
        <strain evidence="1 2">ERGS4:06</strain>
    </source>
</reference>
<organism evidence="1 2">
    <name type="scientific">Arthrobacter alpinus</name>
    <dbReference type="NCBI Taxonomy" id="656366"/>
    <lineage>
        <taxon>Bacteria</taxon>
        <taxon>Bacillati</taxon>
        <taxon>Actinomycetota</taxon>
        <taxon>Actinomycetes</taxon>
        <taxon>Micrococcales</taxon>
        <taxon>Micrococcaceae</taxon>
        <taxon>Arthrobacter</taxon>
    </lineage>
</organism>
<dbReference type="AlphaFoldDB" id="A0A0S2M2F2"/>
<proteinExistence type="predicted"/>